<evidence type="ECO:0000256" key="3">
    <source>
        <dbReference type="ARBA" id="ARBA00022692"/>
    </source>
</evidence>
<dbReference type="EMBL" id="OV651818">
    <property type="protein sequence ID" value="CAH1112373.1"/>
    <property type="molecule type" value="Genomic_DNA"/>
</dbReference>
<keyword evidence="6 7" id="KW-0472">Membrane</keyword>
<feature type="transmembrane region" description="Helical" evidence="7">
    <location>
        <begin position="237"/>
        <end position="263"/>
    </location>
</feature>
<organism evidence="9 10">
    <name type="scientific">Psylliodes chrysocephalus</name>
    <dbReference type="NCBI Taxonomy" id="3402493"/>
    <lineage>
        <taxon>Eukaryota</taxon>
        <taxon>Metazoa</taxon>
        <taxon>Ecdysozoa</taxon>
        <taxon>Arthropoda</taxon>
        <taxon>Hexapoda</taxon>
        <taxon>Insecta</taxon>
        <taxon>Pterygota</taxon>
        <taxon>Neoptera</taxon>
        <taxon>Endopterygota</taxon>
        <taxon>Coleoptera</taxon>
        <taxon>Polyphaga</taxon>
        <taxon>Cucujiformia</taxon>
        <taxon>Chrysomeloidea</taxon>
        <taxon>Chrysomelidae</taxon>
        <taxon>Galerucinae</taxon>
        <taxon>Alticini</taxon>
        <taxon>Psylliodes</taxon>
    </lineage>
</organism>
<evidence type="ECO:0000256" key="6">
    <source>
        <dbReference type="ARBA" id="ARBA00023136"/>
    </source>
</evidence>
<evidence type="ECO:0000259" key="8">
    <source>
        <dbReference type="Pfam" id="PF03188"/>
    </source>
</evidence>
<gene>
    <name evidence="9" type="ORF">PSYICH_LOCUS12077</name>
</gene>
<reference evidence="9" key="1">
    <citation type="submission" date="2022-01" db="EMBL/GenBank/DDBJ databases">
        <authorList>
            <person name="King R."/>
        </authorList>
    </citation>
    <scope>NUCLEOTIDE SEQUENCE</scope>
</reference>
<feature type="transmembrane region" description="Helical" evidence="7">
    <location>
        <begin position="170"/>
        <end position="190"/>
    </location>
</feature>
<evidence type="ECO:0000256" key="7">
    <source>
        <dbReference type="SAM" id="Phobius"/>
    </source>
</evidence>
<dbReference type="InterPro" id="IPR006593">
    <property type="entry name" value="Cyt_b561/ferric_Rdtase_TM"/>
</dbReference>
<evidence type="ECO:0000256" key="5">
    <source>
        <dbReference type="ARBA" id="ARBA00022989"/>
    </source>
</evidence>
<protein>
    <recommendedName>
        <fullName evidence="8">Cytochrome b561 domain-containing protein</fullName>
    </recommendedName>
</protein>
<evidence type="ECO:0000313" key="10">
    <source>
        <dbReference type="Proteomes" id="UP001153636"/>
    </source>
</evidence>
<feature type="domain" description="Cytochrome b561" evidence="8">
    <location>
        <begin position="174"/>
        <end position="228"/>
    </location>
</feature>
<dbReference type="AlphaFoldDB" id="A0A9P0GKE1"/>
<feature type="transmembrane region" description="Helical" evidence="7">
    <location>
        <begin position="12"/>
        <end position="33"/>
    </location>
</feature>
<name>A0A9P0GKE1_9CUCU</name>
<sequence length="266" mass="29335">MAVFVMPTREKVVHVSEIVFQQILAVFVILVIWEIFESSNYHVASKETWHIVFCVLGAVSHDASNSFNAEEIAFEPDLVPELQNKSADAEDGVHVERGRGSAAFFSSDPCLWDKARAIPQLNKLKQPLAIEGETNFEVSLGARPDKSLEDGKPLNEEFVVGWETYLRKGLYRLSTWIISFVAILGGLLAYQARGISRISPSIIKIIHVVIGLSAYLIAIVTLVFGLEHLMGAGTNGWIALTILFLSVAVYSLIGPLTSLFNYITGK</sequence>
<dbReference type="GO" id="GO:0016020">
    <property type="term" value="C:membrane"/>
    <property type="evidence" value="ECO:0007669"/>
    <property type="project" value="UniProtKB-SubCell"/>
</dbReference>
<keyword evidence="10" id="KW-1185">Reference proteome</keyword>
<evidence type="ECO:0000256" key="4">
    <source>
        <dbReference type="ARBA" id="ARBA00022982"/>
    </source>
</evidence>
<dbReference type="OrthoDB" id="432881at2759"/>
<evidence type="ECO:0000313" key="9">
    <source>
        <dbReference type="EMBL" id="CAH1112373.1"/>
    </source>
</evidence>
<feature type="transmembrane region" description="Helical" evidence="7">
    <location>
        <begin position="202"/>
        <end position="225"/>
    </location>
</feature>
<evidence type="ECO:0000256" key="2">
    <source>
        <dbReference type="ARBA" id="ARBA00022448"/>
    </source>
</evidence>
<keyword evidence="5 7" id="KW-1133">Transmembrane helix</keyword>
<accession>A0A9P0GKE1</accession>
<dbReference type="Proteomes" id="UP001153636">
    <property type="component" value="Chromosome 6"/>
</dbReference>
<evidence type="ECO:0000256" key="1">
    <source>
        <dbReference type="ARBA" id="ARBA00004370"/>
    </source>
</evidence>
<dbReference type="Pfam" id="PF03188">
    <property type="entry name" value="Cytochrom_B561"/>
    <property type="match status" value="1"/>
</dbReference>
<proteinExistence type="predicted"/>
<keyword evidence="2" id="KW-0813">Transport</keyword>
<keyword evidence="3 7" id="KW-0812">Transmembrane</keyword>
<keyword evidence="4" id="KW-0249">Electron transport</keyword>
<comment type="subcellular location">
    <subcellularLocation>
        <location evidence="1">Membrane</location>
    </subcellularLocation>
</comment>